<accession>A0A9D9IEL6</accession>
<gene>
    <name evidence="2" type="ORF">IAB82_05760</name>
</gene>
<evidence type="ECO:0000256" key="1">
    <source>
        <dbReference type="SAM" id="SignalP"/>
    </source>
</evidence>
<dbReference type="AlphaFoldDB" id="A0A9D9IEL6"/>
<keyword evidence="1" id="KW-0732">Signal</keyword>
<dbReference type="EMBL" id="JADIMB010000085">
    <property type="protein sequence ID" value="MBO8471284.1"/>
    <property type="molecule type" value="Genomic_DNA"/>
</dbReference>
<feature type="chain" id="PRO_5039155635" evidence="1">
    <location>
        <begin position="20"/>
        <end position="70"/>
    </location>
</feature>
<reference evidence="2" key="1">
    <citation type="submission" date="2020-10" db="EMBL/GenBank/DDBJ databases">
        <authorList>
            <person name="Gilroy R."/>
        </authorList>
    </citation>
    <scope>NUCLEOTIDE SEQUENCE</scope>
    <source>
        <strain evidence="2">B2-22910</strain>
    </source>
</reference>
<sequence>MKKLLAILFSMALAAGLSAQTTMRVEVPNVVASDEQFNVTFILEGEDSPSDFQWDQGDDFQLVWGPQQGR</sequence>
<protein>
    <submittedName>
        <fullName evidence="2">Uncharacterized protein</fullName>
    </submittedName>
</protein>
<comment type="caution">
    <text evidence="2">The sequence shown here is derived from an EMBL/GenBank/DDBJ whole genome shotgun (WGS) entry which is preliminary data.</text>
</comment>
<reference evidence="2" key="2">
    <citation type="journal article" date="2021" name="PeerJ">
        <title>Extensive microbial diversity within the chicken gut microbiome revealed by metagenomics and culture.</title>
        <authorList>
            <person name="Gilroy R."/>
            <person name="Ravi A."/>
            <person name="Getino M."/>
            <person name="Pursley I."/>
            <person name="Horton D.L."/>
            <person name="Alikhan N.F."/>
            <person name="Baker D."/>
            <person name="Gharbi K."/>
            <person name="Hall N."/>
            <person name="Watson M."/>
            <person name="Adriaenssens E.M."/>
            <person name="Foster-Nyarko E."/>
            <person name="Jarju S."/>
            <person name="Secka A."/>
            <person name="Antonio M."/>
            <person name="Oren A."/>
            <person name="Chaudhuri R.R."/>
            <person name="La Ragione R."/>
            <person name="Hildebrand F."/>
            <person name="Pallen M.J."/>
        </authorList>
    </citation>
    <scope>NUCLEOTIDE SEQUENCE</scope>
    <source>
        <strain evidence="2">B2-22910</strain>
    </source>
</reference>
<organism evidence="2 3">
    <name type="scientific">Candidatus Cryptobacteroides faecavium</name>
    <dbReference type="NCBI Taxonomy" id="2840762"/>
    <lineage>
        <taxon>Bacteria</taxon>
        <taxon>Pseudomonadati</taxon>
        <taxon>Bacteroidota</taxon>
        <taxon>Bacteroidia</taxon>
        <taxon>Bacteroidales</taxon>
        <taxon>Candidatus Cryptobacteroides</taxon>
    </lineage>
</organism>
<proteinExistence type="predicted"/>
<evidence type="ECO:0000313" key="2">
    <source>
        <dbReference type="EMBL" id="MBO8471284.1"/>
    </source>
</evidence>
<feature type="non-terminal residue" evidence="2">
    <location>
        <position position="70"/>
    </location>
</feature>
<name>A0A9D9IEL6_9BACT</name>
<evidence type="ECO:0000313" key="3">
    <source>
        <dbReference type="Proteomes" id="UP000823603"/>
    </source>
</evidence>
<dbReference type="Proteomes" id="UP000823603">
    <property type="component" value="Unassembled WGS sequence"/>
</dbReference>
<feature type="signal peptide" evidence="1">
    <location>
        <begin position="1"/>
        <end position="19"/>
    </location>
</feature>